<protein>
    <submittedName>
        <fullName evidence="2">Uncharacterized protein</fullName>
    </submittedName>
</protein>
<sequence length="198" mass="22640">MRRCGVNDDWIPGLQVPLTIHDLRQGRKYHNELPYGNKDQDQDQDHGRHRESLRQLLEKFDVQDIFGLVDKHKHFELPHDSHLIGTVGTFGVRPQSLFYLIRTVPDKTSNPNELCGHKFTYIPGEGLRPYEFHQGPLLGKSKVDPEFFSQFINYLYKYNITSIGLDDFLETVSKGGDLLETVSKGGDLLETVSKGSDL</sequence>
<accession>A0A559LLJ7</accession>
<proteinExistence type="predicted"/>
<evidence type="ECO:0000256" key="1">
    <source>
        <dbReference type="SAM" id="MobiDB-lite"/>
    </source>
</evidence>
<feature type="region of interest" description="Disordered" evidence="1">
    <location>
        <begin position="30"/>
        <end position="49"/>
    </location>
</feature>
<name>A0A559LLJ7_FUSOC</name>
<evidence type="ECO:0000313" key="2">
    <source>
        <dbReference type="EMBL" id="TVY75139.1"/>
    </source>
</evidence>
<gene>
    <name evidence="2" type="ORF">Focb16_v005566</name>
</gene>
<reference evidence="2 3" key="1">
    <citation type="journal article" date="2019" name="Microbiol. Resour. Announc.">
        <title>High-quality draft genome sequence of Fusarium oxysporum f. sp. cubense strain 160527, a causal agent of Panama disease.</title>
        <authorList>
            <person name="Asai S."/>
            <person name="Ayukawa Y."/>
            <person name="Gan P."/>
            <person name="Masuda S."/>
            <person name="Komatsu K."/>
            <person name="Shirasu K."/>
            <person name="Arie T."/>
        </authorList>
    </citation>
    <scope>NUCLEOTIDE SEQUENCE [LARGE SCALE GENOMIC DNA]</scope>
    <source>
        <strain evidence="2 3">160527</strain>
    </source>
</reference>
<comment type="caution">
    <text evidence="2">The sequence shown here is derived from an EMBL/GenBank/DDBJ whole genome shotgun (WGS) entry which is preliminary data.</text>
</comment>
<dbReference type="AlphaFoldDB" id="A0A559LLJ7"/>
<feature type="compositionally biased region" description="Basic and acidic residues" evidence="1">
    <location>
        <begin position="38"/>
        <end position="49"/>
    </location>
</feature>
<organism evidence="2 3">
    <name type="scientific">Fusarium oxysporum f. sp. cubense</name>
    <dbReference type="NCBI Taxonomy" id="61366"/>
    <lineage>
        <taxon>Eukaryota</taxon>
        <taxon>Fungi</taxon>
        <taxon>Dikarya</taxon>
        <taxon>Ascomycota</taxon>
        <taxon>Pezizomycotina</taxon>
        <taxon>Sordariomycetes</taxon>
        <taxon>Hypocreomycetidae</taxon>
        <taxon>Hypocreales</taxon>
        <taxon>Nectriaceae</taxon>
        <taxon>Fusarium</taxon>
        <taxon>Fusarium oxysporum species complex</taxon>
    </lineage>
</organism>
<dbReference type="Proteomes" id="UP000320707">
    <property type="component" value="Unassembled WGS sequence"/>
</dbReference>
<dbReference type="EMBL" id="SRMI01000003">
    <property type="protein sequence ID" value="TVY75139.1"/>
    <property type="molecule type" value="Genomic_DNA"/>
</dbReference>
<evidence type="ECO:0000313" key="3">
    <source>
        <dbReference type="Proteomes" id="UP000320707"/>
    </source>
</evidence>